<evidence type="ECO:0000313" key="1">
    <source>
        <dbReference type="EMBL" id="TDN78971.1"/>
    </source>
</evidence>
<comment type="caution">
    <text evidence="1">The sequence shown here is derived from an EMBL/GenBank/DDBJ whole genome shotgun (WGS) entry which is preliminary data.</text>
</comment>
<dbReference type="AlphaFoldDB" id="A0A4R6FCM4"/>
<sequence>MGQVLHGSARTTHAIRAELQQSQASVAHLARKYGINEKTVLKWRKRQSLEDMPMGPKERRSTVLSPMEEAAIVALRVQARLPLGLSGILCARP</sequence>
<accession>A0A4R6FCM4</accession>
<dbReference type="Proteomes" id="UP000295493">
    <property type="component" value="Unassembled WGS sequence"/>
</dbReference>
<gene>
    <name evidence="1" type="ORF">EV664_1147</name>
</gene>
<dbReference type="InterPro" id="IPR009057">
    <property type="entry name" value="Homeodomain-like_sf"/>
</dbReference>
<protein>
    <submittedName>
        <fullName evidence="1">Transposase</fullName>
    </submittedName>
</protein>
<dbReference type="EMBL" id="SNWD01000014">
    <property type="protein sequence ID" value="TDN78971.1"/>
    <property type="molecule type" value="Genomic_DNA"/>
</dbReference>
<reference evidence="1 2" key="1">
    <citation type="submission" date="2019-03" db="EMBL/GenBank/DDBJ databases">
        <title>Genomic Encyclopedia of Type Strains, Phase IV (KMG-IV): sequencing the most valuable type-strain genomes for metagenomic binning, comparative biology and taxonomic classification.</title>
        <authorList>
            <person name="Goeker M."/>
        </authorList>
    </citation>
    <scope>NUCLEOTIDE SEQUENCE [LARGE SCALE GENOMIC DNA]</scope>
    <source>
        <strain evidence="1 2">DSM 25059</strain>
    </source>
</reference>
<name>A0A4R6FCM4_9SPHN</name>
<dbReference type="SUPFAM" id="SSF46689">
    <property type="entry name" value="Homeodomain-like"/>
    <property type="match status" value="1"/>
</dbReference>
<keyword evidence="2" id="KW-1185">Reference proteome</keyword>
<proteinExistence type="predicted"/>
<evidence type="ECO:0000313" key="2">
    <source>
        <dbReference type="Proteomes" id="UP000295493"/>
    </source>
</evidence>
<organism evidence="1 2">
    <name type="scientific">Stakelama pacifica</name>
    <dbReference type="NCBI Taxonomy" id="517720"/>
    <lineage>
        <taxon>Bacteria</taxon>
        <taxon>Pseudomonadati</taxon>
        <taxon>Pseudomonadota</taxon>
        <taxon>Alphaproteobacteria</taxon>
        <taxon>Sphingomonadales</taxon>
        <taxon>Sphingomonadaceae</taxon>
        <taxon>Stakelama</taxon>
    </lineage>
</organism>